<dbReference type="Proteomes" id="UP000008744">
    <property type="component" value="Unassembled WGS sequence"/>
</dbReference>
<keyword evidence="3" id="KW-1185">Reference proteome</keyword>
<gene>
    <name evidence="2" type="primary">Dper\GL21595</name>
    <name evidence="2" type="ORF">Dper_GL21595</name>
</gene>
<evidence type="ECO:0000256" key="1">
    <source>
        <dbReference type="SAM" id="MobiDB-lite"/>
    </source>
</evidence>
<dbReference type="EMBL" id="CH479182">
    <property type="protein sequence ID" value="EDW34422.1"/>
    <property type="molecule type" value="Genomic_DNA"/>
</dbReference>
<organism evidence="3">
    <name type="scientific">Drosophila persimilis</name>
    <name type="common">Fruit fly</name>
    <dbReference type="NCBI Taxonomy" id="7234"/>
    <lineage>
        <taxon>Eukaryota</taxon>
        <taxon>Metazoa</taxon>
        <taxon>Ecdysozoa</taxon>
        <taxon>Arthropoda</taxon>
        <taxon>Hexapoda</taxon>
        <taxon>Insecta</taxon>
        <taxon>Pterygota</taxon>
        <taxon>Neoptera</taxon>
        <taxon>Endopterygota</taxon>
        <taxon>Diptera</taxon>
        <taxon>Brachycera</taxon>
        <taxon>Muscomorpha</taxon>
        <taxon>Ephydroidea</taxon>
        <taxon>Drosophilidae</taxon>
        <taxon>Drosophila</taxon>
        <taxon>Sophophora</taxon>
    </lineage>
</organism>
<evidence type="ECO:0000313" key="2">
    <source>
        <dbReference type="EMBL" id="EDW34422.1"/>
    </source>
</evidence>
<dbReference type="OMA" id="LMTNTGC"/>
<accession>B4GFN7</accession>
<dbReference type="HOGENOM" id="CLU_767843_0_0_1"/>
<feature type="compositionally biased region" description="Polar residues" evidence="1">
    <location>
        <begin position="286"/>
        <end position="300"/>
    </location>
</feature>
<evidence type="ECO:0000313" key="3">
    <source>
        <dbReference type="Proteomes" id="UP000008744"/>
    </source>
</evidence>
<dbReference type="GO" id="GO:0007283">
    <property type="term" value="P:spermatogenesis"/>
    <property type="evidence" value="ECO:0007669"/>
    <property type="project" value="EnsemblMetazoa"/>
</dbReference>
<protein>
    <submittedName>
        <fullName evidence="2">GL21595</fullName>
    </submittedName>
</protein>
<dbReference type="AlphaFoldDB" id="B4GFN7"/>
<dbReference type="OrthoDB" id="7740281at2759"/>
<feature type="compositionally biased region" description="Polar residues" evidence="1">
    <location>
        <begin position="195"/>
        <end position="207"/>
    </location>
</feature>
<dbReference type="PhylomeDB" id="B4GFN7"/>
<name>B4GFN7_DROPE</name>
<feature type="compositionally biased region" description="Polar residues" evidence="1">
    <location>
        <begin position="239"/>
        <end position="249"/>
    </location>
</feature>
<feature type="region of interest" description="Disordered" evidence="1">
    <location>
        <begin position="191"/>
        <end position="324"/>
    </location>
</feature>
<dbReference type="eggNOG" id="ENOG502TBGK">
    <property type="taxonomic scope" value="Eukaryota"/>
</dbReference>
<dbReference type="STRING" id="7234.B4GFN7"/>
<sequence length="324" mass="35224">MANNVKKLLQVSEEAAPLIQIPVMVGNEMFVLTQQDVRRTEDIRYLSYDRIAPNVHLFPTAAPAAAPVNYFGGLFTPLALPCTAPPELFGRKKAEPAPGNVADVATQMAWSKEKEIEPSNRAPLRYSAATSTSSLTKSCACQHDPPKSRSQHTSCNSHTARNACVQTKGTTSSTASSTGSKSIWKPVASDMSVAESKSNVNISSPGNVSDAESKDNCNGNSEGSVPAKESKCPSRHCKSQQTCTYSDGQSYHRCSPREGRFRPQQHQSSRCAQYKSHGCAQDRTRAQSQEQLTAAQQDQRSSQRDKAKFSRSVYFSPLEDASSV</sequence>
<dbReference type="KEGG" id="dpe:6591685"/>
<reference evidence="2 3" key="1">
    <citation type="journal article" date="2007" name="Nature">
        <title>Evolution of genes and genomes on the Drosophila phylogeny.</title>
        <authorList>
            <consortium name="Drosophila 12 Genomes Consortium"/>
            <person name="Clark A.G."/>
            <person name="Eisen M.B."/>
            <person name="Smith D.R."/>
            <person name="Bergman C.M."/>
            <person name="Oliver B."/>
            <person name="Markow T.A."/>
            <person name="Kaufman T.C."/>
            <person name="Kellis M."/>
            <person name="Gelbart W."/>
            <person name="Iyer V.N."/>
            <person name="Pollard D.A."/>
            <person name="Sackton T.B."/>
            <person name="Larracuente A.M."/>
            <person name="Singh N.D."/>
            <person name="Abad J.P."/>
            <person name="Abt D.N."/>
            <person name="Adryan B."/>
            <person name="Aguade M."/>
            <person name="Akashi H."/>
            <person name="Anderson W.W."/>
            <person name="Aquadro C.F."/>
            <person name="Ardell D.H."/>
            <person name="Arguello R."/>
            <person name="Artieri C.G."/>
            <person name="Barbash D.A."/>
            <person name="Barker D."/>
            <person name="Barsanti P."/>
            <person name="Batterham P."/>
            <person name="Batzoglou S."/>
            <person name="Begun D."/>
            <person name="Bhutkar A."/>
            <person name="Blanco E."/>
            <person name="Bosak S.A."/>
            <person name="Bradley R.K."/>
            <person name="Brand A.D."/>
            <person name="Brent M.R."/>
            <person name="Brooks A.N."/>
            <person name="Brown R.H."/>
            <person name="Butlin R.K."/>
            <person name="Caggese C."/>
            <person name="Calvi B.R."/>
            <person name="Bernardo de Carvalho A."/>
            <person name="Caspi A."/>
            <person name="Castrezana S."/>
            <person name="Celniker S.E."/>
            <person name="Chang J.L."/>
            <person name="Chapple C."/>
            <person name="Chatterji S."/>
            <person name="Chinwalla A."/>
            <person name="Civetta A."/>
            <person name="Clifton S.W."/>
            <person name="Comeron J.M."/>
            <person name="Costello J.C."/>
            <person name="Coyne J.A."/>
            <person name="Daub J."/>
            <person name="David R.G."/>
            <person name="Delcher A.L."/>
            <person name="Delehaunty K."/>
            <person name="Do C.B."/>
            <person name="Ebling H."/>
            <person name="Edwards K."/>
            <person name="Eickbush T."/>
            <person name="Evans J.D."/>
            <person name="Filipski A."/>
            <person name="Findeiss S."/>
            <person name="Freyhult E."/>
            <person name="Fulton L."/>
            <person name="Fulton R."/>
            <person name="Garcia A.C."/>
            <person name="Gardiner A."/>
            <person name="Garfield D.A."/>
            <person name="Garvin B.E."/>
            <person name="Gibson G."/>
            <person name="Gilbert D."/>
            <person name="Gnerre S."/>
            <person name="Godfrey J."/>
            <person name="Good R."/>
            <person name="Gotea V."/>
            <person name="Gravely B."/>
            <person name="Greenberg A.J."/>
            <person name="Griffiths-Jones S."/>
            <person name="Gross S."/>
            <person name="Guigo R."/>
            <person name="Gustafson E.A."/>
            <person name="Haerty W."/>
            <person name="Hahn M.W."/>
            <person name="Halligan D.L."/>
            <person name="Halpern A.L."/>
            <person name="Halter G.M."/>
            <person name="Han M.V."/>
            <person name="Heger A."/>
            <person name="Hillier L."/>
            <person name="Hinrichs A.S."/>
            <person name="Holmes I."/>
            <person name="Hoskins R.A."/>
            <person name="Hubisz M.J."/>
            <person name="Hultmark D."/>
            <person name="Huntley M.A."/>
            <person name="Jaffe D.B."/>
            <person name="Jagadeeshan S."/>
            <person name="Jeck W.R."/>
            <person name="Johnson J."/>
            <person name="Jones C.D."/>
            <person name="Jordan W.C."/>
            <person name="Karpen G.H."/>
            <person name="Kataoka E."/>
            <person name="Keightley P.D."/>
            <person name="Kheradpour P."/>
            <person name="Kirkness E.F."/>
            <person name="Koerich L.B."/>
            <person name="Kristiansen K."/>
            <person name="Kudrna D."/>
            <person name="Kulathinal R.J."/>
            <person name="Kumar S."/>
            <person name="Kwok R."/>
            <person name="Lander E."/>
            <person name="Langley C.H."/>
            <person name="Lapoint R."/>
            <person name="Lazzaro B.P."/>
            <person name="Lee S.J."/>
            <person name="Levesque L."/>
            <person name="Li R."/>
            <person name="Lin C.F."/>
            <person name="Lin M.F."/>
            <person name="Lindblad-Toh K."/>
            <person name="Llopart A."/>
            <person name="Long M."/>
            <person name="Low L."/>
            <person name="Lozovsky E."/>
            <person name="Lu J."/>
            <person name="Luo M."/>
            <person name="Machado C.A."/>
            <person name="Makalowski W."/>
            <person name="Marzo M."/>
            <person name="Matsuda M."/>
            <person name="Matzkin L."/>
            <person name="McAllister B."/>
            <person name="McBride C.S."/>
            <person name="McKernan B."/>
            <person name="McKernan K."/>
            <person name="Mendez-Lago M."/>
            <person name="Minx P."/>
            <person name="Mollenhauer M.U."/>
            <person name="Montooth K."/>
            <person name="Mount S.M."/>
            <person name="Mu X."/>
            <person name="Myers E."/>
            <person name="Negre B."/>
            <person name="Newfeld S."/>
            <person name="Nielsen R."/>
            <person name="Noor M.A."/>
            <person name="O'Grady P."/>
            <person name="Pachter L."/>
            <person name="Papaceit M."/>
            <person name="Parisi M.J."/>
            <person name="Parisi M."/>
            <person name="Parts L."/>
            <person name="Pedersen J.S."/>
            <person name="Pesole G."/>
            <person name="Phillippy A.M."/>
            <person name="Ponting C.P."/>
            <person name="Pop M."/>
            <person name="Porcelli D."/>
            <person name="Powell J.R."/>
            <person name="Prohaska S."/>
            <person name="Pruitt K."/>
            <person name="Puig M."/>
            <person name="Quesneville H."/>
            <person name="Ram K.R."/>
            <person name="Rand D."/>
            <person name="Rasmussen M.D."/>
            <person name="Reed L.K."/>
            <person name="Reenan R."/>
            <person name="Reily A."/>
            <person name="Remington K.A."/>
            <person name="Rieger T.T."/>
            <person name="Ritchie M.G."/>
            <person name="Robin C."/>
            <person name="Rogers Y.H."/>
            <person name="Rohde C."/>
            <person name="Rozas J."/>
            <person name="Rubenfield M.J."/>
            <person name="Ruiz A."/>
            <person name="Russo S."/>
            <person name="Salzberg S.L."/>
            <person name="Sanchez-Gracia A."/>
            <person name="Saranga D.J."/>
            <person name="Sato H."/>
            <person name="Schaeffer S.W."/>
            <person name="Schatz M.C."/>
            <person name="Schlenke T."/>
            <person name="Schwartz R."/>
            <person name="Segarra C."/>
            <person name="Singh R.S."/>
            <person name="Sirot L."/>
            <person name="Sirota M."/>
            <person name="Sisneros N.B."/>
            <person name="Smith C.D."/>
            <person name="Smith T.F."/>
            <person name="Spieth J."/>
            <person name="Stage D.E."/>
            <person name="Stark A."/>
            <person name="Stephan W."/>
            <person name="Strausberg R.L."/>
            <person name="Strempel S."/>
            <person name="Sturgill D."/>
            <person name="Sutton G."/>
            <person name="Sutton G.G."/>
            <person name="Tao W."/>
            <person name="Teichmann S."/>
            <person name="Tobari Y.N."/>
            <person name="Tomimura Y."/>
            <person name="Tsolas J.M."/>
            <person name="Valente V.L."/>
            <person name="Venter E."/>
            <person name="Venter J.C."/>
            <person name="Vicario S."/>
            <person name="Vieira F.G."/>
            <person name="Vilella A.J."/>
            <person name="Villasante A."/>
            <person name="Walenz B."/>
            <person name="Wang J."/>
            <person name="Wasserman M."/>
            <person name="Watts T."/>
            <person name="Wilson D."/>
            <person name="Wilson R.K."/>
            <person name="Wing R.A."/>
            <person name="Wolfner M.F."/>
            <person name="Wong A."/>
            <person name="Wong G.K."/>
            <person name="Wu C.I."/>
            <person name="Wu G."/>
            <person name="Yamamoto D."/>
            <person name="Yang H.P."/>
            <person name="Yang S.P."/>
            <person name="Yorke J.A."/>
            <person name="Yoshida K."/>
            <person name="Zdobnov E."/>
            <person name="Zhang P."/>
            <person name="Zhang Y."/>
            <person name="Zimin A.V."/>
            <person name="Baldwin J."/>
            <person name="Abdouelleil A."/>
            <person name="Abdulkadir J."/>
            <person name="Abebe A."/>
            <person name="Abera B."/>
            <person name="Abreu J."/>
            <person name="Acer S.C."/>
            <person name="Aftuck L."/>
            <person name="Alexander A."/>
            <person name="An P."/>
            <person name="Anderson E."/>
            <person name="Anderson S."/>
            <person name="Arachi H."/>
            <person name="Azer M."/>
            <person name="Bachantsang P."/>
            <person name="Barry A."/>
            <person name="Bayul T."/>
            <person name="Berlin A."/>
            <person name="Bessette D."/>
            <person name="Bloom T."/>
            <person name="Blye J."/>
            <person name="Boguslavskiy L."/>
            <person name="Bonnet C."/>
            <person name="Boukhgalter B."/>
            <person name="Bourzgui I."/>
            <person name="Brown A."/>
            <person name="Cahill P."/>
            <person name="Channer S."/>
            <person name="Cheshatsang Y."/>
            <person name="Chuda L."/>
            <person name="Citroen M."/>
            <person name="Collymore A."/>
            <person name="Cooke P."/>
            <person name="Costello M."/>
            <person name="D'Aco K."/>
            <person name="Daza R."/>
            <person name="De Haan G."/>
            <person name="DeGray S."/>
            <person name="DeMaso C."/>
            <person name="Dhargay N."/>
            <person name="Dooley K."/>
            <person name="Dooley E."/>
            <person name="Doricent M."/>
            <person name="Dorje P."/>
            <person name="Dorjee K."/>
            <person name="Dupes A."/>
            <person name="Elong R."/>
            <person name="Falk J."/>
            <person name="Farina A."/>
            <person name="Faro S."/>
            <person name="Ferguson D."/>
            <person name="Fisher S."/>
            <person name="Foley C.D."/>
            <person name="Franke A."/>
            <person name="Friedrich D."/>
            <person name="Gadbois L."/>
            <person name="Gearin G."/>
            <person name="Gearin C.R."/>
            <person name="Giannoukos G."/>
            <person name="Goode T."/>
            <person name="Graham J."/>
            <person name="Grandbois E."/>
            <person name="Grewal S."/>
            <person name="Gyaltsen K."/>
            <person name="Hafez N."/>
            <person name="Hagos B."/>
            <person name="Hall J."/>
            <person name="Henson C."/>
            <person name="Hollinger A."/>
            <person name="Honan T."/>
            <person name="Huard M.D."/>
            <person name="Hughes L."/>
            <person name="Hurhula B."/>
            <person name="Husby M.E."/>
            <person name="Kamat A."/>
            <person name="Kanga B."/>
            <person name="Kashin S."/>
            <person name="Khazanovich D."/>
            <person name="Kisner P."/>
            <person name="Lance K."/>
            <person name="Lara M."/>
            <person name="Lee W."/>
            <person name="Lennon N."/>
            <person name="Letendre F."/>
            <person name="LeVine R."/>
            <person name="Lipovsky A."/>
            <person name="Liu X."/>
            <person name="Liu J."/>
            <person name="Liu S."/>
            <person name="Lokyitsang T."/>
            <person name="Lokyitsang Y."/>
            <person name="Lubonja R."/>
            <person name="Lui A."/>
            <person name="MacDonald P."/>
            <person name="Magnisalis V."/>
            <person name="Maru K."/>
            <person name="Matthews C."/>
            <person name="McCusker W."/>
            <person name="McDonough S."/>
            <person name="Mehta T."/>
            <person name="Meldrim J."/>
            <person name="Meneus L."/>
            <person name="Mihai O."/>
            <person name="Mihalev A."/>
            <person name="Mihova T."/>
            <person name="Mittelman R."/>
            <person name="Mlenga V."/>
            <person name="Montmayeur A."/>
            <person name="Mulrain L."/>
            <person name="Navidi A."/>
            <person name="Naylor J."/>
            <person name="Negash T."/>
            <person name="Nguyen T."/>
            <person name="Nguyen N."/>
            <person name="Nicol R."/>
            <person name="Norbu C."/>
            <person name="Norbu N."/>
            <person name="Novod N."/>
            <person name="O'Neill B."/>
            <person name="Osman S."/>
            <person name="Markiewicz E."/>
            <person name="Oyono O.L."/>
            <person name="Patti C."/>
            <person name="Phunkhang P."/>
            <person name="Pierre F."/>
            <person name="Priest M."/>
            <person name="Raghuraman S."/>
            <person name="Rege F."/>
            <person name="Reyes R."/>
            <person name="Rise C."/>
            <person name="Rogov P."/>
            <person name="Ross K."/>
            <person name="Ryan E."/>
            <person name="Settipalli S."/>
            <person name="Shea T."/>
            <person name="Sherpa N."/>
            <person name="Shi L."/>
            <person name="Shih D."/>
            <person name="Sparrow T."/>
            <person name="Spaulding J."/>
            <person name="Stalker J."/>
            <person name="Stange-Thomann N."/>
            <person name="Stavropoulos S."/>
            <person name="Stone C."/>
            <person name="Strader C."/>
            <person name="Tesfaye S."/>
            <person name="Thomson T."/>
            <person name="Thoulutsang Y."/>
            <person name="Thoulutsang D."/>
            <person name="Topham K."/>
            <person name="Topping I."/>
            <person name="Tsamla T."/>
            <person name="Vassiliev H."/>
            <person name="Vo A."/>
            <person name="Wangchuk T."/>
            <person name="Wangdi T."/>
            <person name="Weiand M."/>
            <person name="Wilkinson J."/>
            <person name="Wilson A."/>
            <person name="Yadav S."/>
            <person name="Young G."/>
            <person name="Yu Q."/>
            <person name="Zembek L."/>
            <person name="Zhong D."/>
            <person name="Zimmer A."/>
            <person name="Zwirko Z."/>
            <person name="Jaffe D.B."/>
            <person name="Alvarez P."/>
            <person name="Brockman W."/>
            <person name="Butler J."/>
            <person name="Chin C."/>
            <person name="Gnerre S."/>
            <person name="Grabherr M."/>
            <person name="Kleber M."/>
            <person name="Mauceli E."/>
            <person name="MacCallum I."/>
        </authorList>
    </citation>
    <scope>NUCLEOTIDE SEQUENCE [LARGE SCALE GENOMIC DNA]</scope>
    <source>
        <strain evidence="3">MSH-3 / Tucson 14011-0111.49</strain>
    </source>
</reference>
<proteinExistence type="predicted"/>